<dbReference type="SUPFAM" id="SSF53448">
    <property type="entry name" value="Nucleotide-diphospho-sugar transferases"/>
    <property type="match status" value="1"/>
</dbReference>
<dbReference type="Proteomes" id="UP001524383">
    <property type="component" value="Unassembled WGS sequence"/>
</dbReference>
<gene>
    <name evidence="3" type="ORF">FTO68_05635</name>
</gene>
<evidence type="ECO:0000259" key="2">
    <source>
        <dbReference type="Pfam" id="PF00535"/>
    </source>
</evidence>
<dbReference type="InterPro" id="IPR001173">
    <property type="entry name" value="Glyco_trans_2-like"/>
</dbReference>
<feature type="transmembrane region" description="Helical" evidence="1">
    <location>
        <begin position="305"/>
        <end position="327"/>
    </location>
</feature>
<dbReference type="RefSeq" id="WP_255332409.1">
    <property type="nucleotide sequence ID" value="NZ_VOTZ01000009.1"/>
</dbReference>
<evidence type="ECO:0000313" key="3">
    <source>
        <dbReference type="EMBL" id="MCQ1538468.1"/>
    </source>
</evidence>
<dbReference type="Pfam" id="PF00535">
    <property type="entry name" value="Glycos_transf_2"/>
    <property type="match status" value="1"/>
</dbReference>
<reference evidence="3 4" key="1">
    <citation type="submission" date="2019-08" db="EMBL/GenBank/DDBJ databases">
        <authorList>
            <person name="Chen S.-C."/>
            <person name="Lai M.-C."/>
            <person name="You Y.-T."/>
        </authorList>
    </citation>
    <scope>NUCLEOTIDE SEQUENCE [LARGE SCALE GENOMIC DNA]</scope>
    <source>
        <strain evidence="3 4">P2F9704a</strain>
    </source>
</reference>
<dbReference type="EMBL" id="VOTZ01000009">
    <property type="protein sequence ID" value="MCQ1538468.1"/>
    <property type="molecule type" value="Genomic_DNA"/>
</dbReference>
<accession>A0ABD4THP5</accession>
<keyword evidence="4" id="KW-1185">Reference proteome</keyword>
<organism evidence="3 4">
    <name type="scientific">Methanocalculus taiwanensis</name>
    <dbReference type="NCBI Taxonomy" id="106207"/>
    <lineage>
        <taxon>Archaea</taxon>
        <taxon>Methanobacteriati</taxon>
        <taxon>Methanobacteriota</taxon>
        <taxon>Stenosarchaea group</taxon>
        <taxon>Methanomicrobia</taxon>
        <taxon>Methanomicrobiales</taxon>
        <taxon>Methanocalculaceae</taxon>
        <taxon>Methanocalculus</taxon>
    </lineage>
</organism>
<dbReference type="AlphaFoldDB" id="A0ABD4THP5"/>
<comment type="caution">
    <text evidence="3">The sequence shown here is derived from an EMBL/GenBank/DDBJ whole genome shotgun (WGS) entry which is preliminary data.</text>
</comment>
<dbReference type="PANTHER" id="PTHR22916:SF3">
    <property type="entry name" value="UDP-GLCNAC:BETAGAL BETA-1,3-N-ACETYLGLUCOSAMINYLTRANSFERASE-LIKE PROTEIN 1"/>
    <property type="match status" value="1"/>
</dbReference>
<dbReference type="PANTHER" id="PTHR22916">
    <property type="entry name" value="GLYCOSYLTRANSFERASE"/>
    <property type="match status" value="1"/>
</dbReference>
<evidence type="ECO:0000313" key="4">
    <source>
        <dbReference type="Proteomes" id="UP001524383"/>
    </source>
</evidence>
<dbReference type="InterPro" id="IPR029044">
    <property type="entry name" value="Nucleotide-diphossugar_trans"/>
</dbReference>
<feature type="domain" description="Glycosyltransferase 2-like" evidence="2">
    <location>
        <begin position="9"/>
        <end position="173"/>
    </location>
</feature>
<dbReference type="Gene3D" id="3.90.550.10">
    <property type="entry name" value="Spore Coat Polysaccharide Biosynthesis Protein SpsA, Chain A"/>
    <property type="match status" value="1"/>
</dbReference>
<dbReference type="GO" id="GO:0016758">
    <property type="term" value="F:hexosyltransferase activity"/>
    <property type="evidence" value="ECO:0007669"/>
    <property type="project" value="UniProtKB-ARBA"/>
</dbReference>
<sequence length="338" mass="38816">MSNNSPRVSICIPTYNRADMVVCAIRSALAQTYLDIEVVVVDNASTDNIEEVVASFEDSRLRFVKNKENLGLFGNFNRCIEVAQGEFLHILHSDDYIDPNFTETCVAFFDEHPNVVLTFSSSITHIQDRAIEGHYAEKDLIFPAPEGFQRLLHERCFITCPSVMTRKELYQQIGKYSLEFPYSSDYYQWLRISRVLDIAYIKDTRVHYRQGEHSESHRLLFTNPSGYLDTLKIFVQIIRDLGDDYPVYTSDLNCALRRYIGDCFYAGFTRGDGMKGIHPLLFTGLALTAWGLIRPKSLSEILGKVGFLAIINCSLVCFSISFLRRIIKKLFNERKLSY</sequence>
<evidence type="ECO:0000256" key="1">
    <source>
        <dbReference type="SAM" id="Phobius"/>
    </source>
</evidence>
<keyword evidence="1" id="KW-0472">Membrane</keyword>
<name>A0ABD4THP5_9EURY</name>
<proteinExistence type="predicted"/>
<keyword evidence="1" id="KW-0812">Transmembrane</keyword>
<keyword evidence="1" id="KW-1133">Transmembrane helix</keyword>
<protein>
    <submittedName>
        <fullName evidence="3">Glycosyltransferase</fullName>
    </submittedName>
</protein>